<sequence>MSSRGASTCGRAGTLQHLHTVHICAHAHTHTHAYTCNGTSAHTDTHEHAYLHKPTHIHTTAPIISTQQHHIVAYIHVTLCIEMSSSKTLLLCIYFTNHSFYFSF</sequence>
<dbReference type="EMBL" id="GBXM01105631">
    <property type="protein sequence ID" value="JAH02946.1"/>
    <property type="molecule type" value="Transcribed_RNA"/>
</dbReference>
<dbReference type="AlphaFoldDB" id="A0A0E9PEA2"/>
<evidence type="ECO:0000313" key="1">
    <source>
        <dbReference type="EMBL" id="JAH02946.1"/>
    </source>
</evidence>
<reference evidence="1" key="1">
    <citation type="submission" date="2014-11" db="EMBL/GenBank/DDBJ databases">
        <authorList>
            <person name="Amaro Gonzalez C."/>
        </authorList>
    </citation>
    <scope>NUCLEOTIDE SEQUENCE</scope>
</reference>
<proteinExistence type="predicted"/>
<organism evidence="1">
    <name type="scientific">Anguilla anguilla</name>
    <name type="common">European freshwater eel</name>
    <name type="synonym">Muraena anguilla</name>
    <dbReference type="NCBI Taxonomy" id="7936"/>
    <lineage>
        <taxon>Eukaryota</taxon>
        <taxon>Metazoa</taxon>
        <taxon>Chordata</taxon>
        <taxon>Craniata</taxon>
        <taxon>Vertebrata</taxon>
        <taxon>Euteleostomi</taxon>
        <taxon>Actinopterygii</taxon>
        <taxon>Neopterygii</taxon>
        <taxon>Teleostei</taxon>
        <taxon>Anguilliformes</taxon>
        <taxon>Anguillidae</taxon>
        <taxon>Anguilla</taxon>
    </lineage>
</organism>
<reference evidence="1" key="2">
    <citation type="journal article" date="2015" name="Fish Shellfish Immunol.">
        <title>Early steps in the European eel (Anguilla anguilla)-Vibrio vulnificus interaction in the gills: Role of the RtxA13 toxin.</title>
        <authorList>
            <person name="Callol A."/>
            <person name="Pajuelo D."/>
            <person name="Ebbesson L."/>
            <person name="Teles M."/>
            <person name="MacKenzie S."/>
            <person name="Amaro C."/>
        </authorList>
    </citation>
    <scope>NUCLEOTIDE SEQUENCE</scope>
</reference>
<accession>A0A0E9PEA2</accession>
<name>A0A0E9PEA2_ANGAN</name>
<protein>
    <submittedName>
        <fullName evidence="1">Uncharacterized protein</fullName>
    </submittedName>
</protein>